<keyword evidence="4" id="KW-0997">Cell inner membrane</keyword>
<dbReference type="PANTHER" id="PTHR30012:SF0">
    <property type="entry name" value="TYPE II SECRETION SYSTEM PROTEIN F-RELATED"/>
    <property type="match status" value="1"/>
</dbReference>
<keyword evidence="6 8" id="KW-1133">Transmembrane helix</keyword>
<dbReference type="PANTHER" id="PTHR30012">
    <property type="entry name" value="GENERAL SECRETION PATHWAY PROTEIN"/>
    <property type="match status" value="1"/>
</dbReference>
<feature type="domain" description="Type II secretion system protein GspF" evidence="9">
    <location>
        <begin position="69"/>
        <end position="192"/>
    </location>
</feature>
<dbReference type="GO" id="GO:0005886">
    <property type="term" value="C:plasma membrane"/>
    <property type="evidence" value="ECO:0007669"/>
    <property type="project" value="UniProtKB-SubCell"/>
</dbReference>
<evidence type="ECO:0000256" key="6">
    <source>
        <dbReference type="ARBA" id="ARBA00022989"/>
    </source>
</evidence>
<comment type="similarity">
    <text evidence="2">Belongs to the GSP F family.</text>
</comment>
<organism evidence="10 11">
    <name type="scientific">Candidatus Zambryskibacteria bacterium RIFCSPHIGHO2_01_FULL_44_22b</name>
    <dbReference type="NCBI Taxonomy" id="1802737"/>
    <lineage>
        <taxon>Bacteria</taxon>
        <taxon>Candidatus Zambryskiibacteriota</taxon>
    </lineage>
</organism>
<dbReference type="AlphaFoldDB" id="A0A1G2SY96"/>
<name>A0A1G2SY96_9BACT</name>
<evidence type="ECO:0000256" key="7">
    <source>
        <dbReference type="ARBA" id="ARBA00023136"/>
    </source>
</evidence>
<evidence type="ECO:0000256" key="3">
    <source>
        <dbReference type="ARBA" id="ARBA00022475"/>
    </source>
</evidence>
<evidence type="ECO:0000256" key="8">
    <source>
        <dbReference type="SAM" id="Phobius"/>
    </source>
</evidence>
<dbReference type="InterPro" id="IPR018076">
    <property type="entry name" value="T2SS_GspF_dom"/>
</dbReference>
<evidence type="ECO:0000256" key="4">
    <source>
        <dbReference type="ARBA" id="ARBA00022519"/>
    </source>
</evidence>
<evidence type="ECO:0000256" key="1">
    <source>
        <dbReference type="ARBA" id="ARBA00004429"/>
    </source>
</evidence>
<comment type="caution">
    <text evidence="10">The sequence shown here is derived from an EMBL/GenBank/DDBJ whole genome shotgun (WGS) entry which is preliminary data.</text>
</comment>
<dbReference type="PRINTS" id="PR00812">
    <property type="entry name" value="BCTERIALGSPF"/>
</dbReference>
<evidence type="ECO:0000256" key="2">
    <source>
        <dbReference type="ARBA" id="ARBA00005745"/>
    </source>
</evidence>
<dbReference type="Gene3D" id="1.20.81.30">
    <property type="entry name" value="Type II secretion system (T2SS), domain F"/>
    <property type="match status" value="2"/>
</dbReference>
<keyword evidence="5 8" id="KW-0812">Transmembrane</keyword>
<feature type="transmembrane region" description="Helical" evidence="8">
    <location>
        <begin position="376"/>
        <end position="400"/>
    </location>
</feature>
<gene>
    <name evidence="10" type="ORF">A2832_01820</name>
</gene>
<dbReference type="FunFam" id="1.20.81.30:FF:000001">
    <property type="entry name" value="Type II secretion system protein F"/>
    <property type="match status" value="2"/>
</dbReference>
<protein>
    <recommendedName>
        <fullName evidence="9">Type II secretion system protein GspF domain-containing protein</fullName>
    </recommendedName>
</protein>
<dbReference type="Proteomes" id="UP000178538">
    <property type="component" value="Unassembled WGS sequence"/>
</dbReference>
<evidence type="ECO:0000259" key="9">
    <source>
        <dbReference type="Pfam" id="PF00482"/>
    </source>
</evidence>
<accession>A0A1G2SY96</accession>
<keyword evidence="3" id="KW-1003">Cell membrane</keyword>
<feature type="transmembrane region" description="Helical" evidence="8">
    <location>
        <begin position="168"/>
        <end position="191"/>
    </location>
</feature>
<proteinExistence type="inferred from homology"/>
<dbReference type="Pfam" id="PF00482">
    <property type="entry name" value="T2SSF"/>
    <property type="match status" value="2"/>
</dbReference>
<dbReference type="STRING" id="1802737.A2832_01820"/>
<evidence type="ECO:0000256" key="5">
    <source>
        <dbReference type="ARBA" id="ARBA00022692"/>
    </source>
</evidence>
<dbReference type="InterPro" id="IPR003004">
    <property type="entry name" value="GspF/PilC"/>
</dbReference>
<dbReference type="InterPro" id="IPR042094">
    <property type="entry name" value="T2SS_GspF_sf"/>
</dbReference>
<keyword evidence="7 8" id="KW-0472">Membrane</keyword>
<reference evidence="10 11" key="1">
    <citation type="journal article" date="2016" name="Nat. Commun.">
        <title>Thousands of microbial genomes shed light on interconnected biogeochemical processes in an aquifer system.</title>
        <authorList>
            <person name="Anantharaman K."/>
            <person name="Brown C.T."/>
            <person name="Hug L.A."/>
            <person name="Sharon I."/>
            <person name="Castelle C.J."/>
            <person name="Probst A.J."/>
            <person name="Thomas B.C."/>
            <person name="Singh A."/>
            <person name="Wilkins M.J."/>
            <person name="Karaoz U."/>
            <person name="Brodie E.L."/>
            <person name="Williams K.H."/>
            <person name="Hubbard S.S."/>
            <person name="Banfield J.F."/>
        </authorList>
    </citation>
    <scope>NUCLEOTIDE SEQUENCE [LARGE SCALE GENOMIC DNA]</scope>
</reference>
<comment type="subcellular location">
    <subcellularLocation>
        <location evidence="1">Cell inner membrane</location>
        <topology evidence="1">Multi-pass membrane protein</topology>
    </subcellularLocation>
</comment>
<sequence length="403" mass="44078">MALYTYKAADKSGKVYERIVEAKSRLDLYGIIRQEGGTVVSVKETSRFMPSVSFNNLFGTIKTQEKINFAKNLGLMMEAGLPLVRSLSVMGKQTRNLALKKLLSELEEDVRAGKTLSESLGKRPKVFSTLFVSMVKAGEESGKVSQALSMVASQMEKSHSLAKKVRGAMIYPVIIISIMIILAVLLLMFMVPTLTATFEGIGAKLPLSTRVTIYLSSFLVEHTLLVISLFILVAMSAILFAKSRVGRRLADTVFLQLPIIGEMIREFESARTARTLSSLLSSGVEIVVAMDVTTDVAQNHFYKQALARAKGAVEKGEPMSAIFMEYGTLYPPFVGEMVLVGEETGRIADMLAGVATYYENEVEQKTKNLSTIIEPALMVIIGAGVGMFALSMLAPTYSLVDYI</sequence>
<evidence type="ECO:0000313" key="10">
    <source>
        <dbReference type="EMBL" id="OHA90006.1"/>
    </source>
</evidence>
<dbReference type="EMBL" id="MHVG01000021">
    <property type="protein sequence ID" value="OHA90006.1"/>
    <property type="molecule type" value="Genomic_DNA"/>
</dbReference>
<evidence type="ECO:0000313" key="11">
    <source>
        <dbReference type="Proteomes" id="UP000178538"/>
    </source>
</evidence>
<feature type="transmembrane region" description="Helical" evidence="8">
    <location>
        <begin position="211"/>
        <end position="240"/>
    </location>
</feature>
<feature type="domain" description="Type II secretion system protein GspF" evidence="9">
    <location>
        <begin position="273"/>
        <end position="395"/>
    </location>
</feature>